<sequence>MQKRQQEHSVGLQNRSWEAQMRLCRRFAALKARGKEYNKVVTAVARELLGYSWDIAQRFDPEMGPVQE</sequence>
<dbReference type="EMBL" id="QRHA01000013">
    <property type="protein sequence ID" value="RDV24156.1"/>
    <property type="molecule type" value="Genomic_DNA"/>
</dbReference>
<accession>A0A3D8M3F7</accession>
<evidence type="ECO:0000313" key="2">
    <source>
        <dbReference type="Proteomes" id="UP000256561"/>
    </source>
</evidence>
<evidence type="ECO:0000313" key="1">
    <source>
        <dbReference type="EMBL" id="RDV24156.1"/>
    </source>
</evidence>
<organism evidence="1 2">
    <name type="scientific">Alteromonas aestuariivivens</name>
    <dbReference type="NCBI Taxonomy" id="1938339"/>
    <lineage>
        <taxon>Bacteria</taxon>
        <taxon>Pseudomonadati</taxon>
        <taxon>Pseudomonadota</taxon>
        <taxon>Gammaproteobacteria</taxon>
        <taxon>Alteromonadales</taxon>
        <taxon>Alteromonadaceae</taxon>
        <taxon>Alteromonas/Salinimonas group</taxon>
        <taxon>Alteromonas</taxon>
    </lineage>
</organism>
<protein>
    <submittedName>
        <fullName evidence="1">Uncharacterized protein</fullName>
    </submittedName>
</protein>
<gene>
    <name evidence="1" type="ORF">DXV75_15075</name>
</gene>
<comment type="caution">
    <text evidence="1">The sequence shown here is derived from an EMBL/GenBank/DDBJ whole genome shotgun (WGS) entry which is preliminary data.</text>
</comment>
<dbReference type="AlphaFoldDB" id="A0A3D8M3F7"/>
<name>A0A3D8M3F7_9ALTE</name>
<proteinExistence type="predicted"/>
<reference evidence="2" key="1">
    <citation type="submission" date="2018-08" db="EMBL/GenBank/DDBJ databases">
        <authorList>
            <person name="Zhang J."/>
            <person name="Du Z.-J."/>
        </authorList>
    </citation>
    <scope>NUCLEOTIDE SEQUENCE [LARGE SCALE GENOMIC DNA]</scope>
    <source>
        <strain evidence="2">KCTC 52655</strain>
    </source>
</reference>
<dbReference type="RefSeq" id="WP_115594261.1">
    <property type="nucleotide sequence ID" value="NZ_QRHA01000013.1"/>
</dbReference>
<keyword evidence="2" id="KW-1185">Reference proteome</keyword>
<dbReference type="OrthoDB" id="5289737at2"/>
<dbReference type="Proteomes" id="UP000256561">
    <property type="component" value="Unassembled WGS sequence"/>
</dbReference>